<comment type="caution">
    <text evidence="1">The sequence shown here is derived from an EMBL/GenBank/DDBJ whole genome shotgun (WGS) entry which is preliminary data.</text>
</comment>
<evidence type="ECO:0000313" key="1">
    <source>
        <dbReference type="EMBL" id="TYA12491.1"/>
    </source>
</evidence>
<name>A0A5D0CRC0_9BACL</name>
<protein>
    <submittedName>
        <fullName evidence="1">Uncharacterized protein</fullName>
    </submittedName>
</protein>
<keyword evidence="2" id="KW-1185">Reference proteome</keyword>
<dbReference type="OrthoDB" id="2657532at2"/>
<accession>A0A5D0CRC0</accession>
<reference evidence="1 2" key="1">
    <citation type="submission" date="2019-08" db="EMBL/GenBank/DDBJ databases">
        <title>Genome sequencing of Paenibacillus faecis DSM 23593(T).</title>
        <authorList>
            <person name="Kook J.-K."/>
            <person name="Park S.-N."/>
            <person name="Lim Y.K."/>
        </authorList>
    </citation>
    <scope>NUCLEOTIDE SEQUENCE [LARGE SCALE GENOMIC DNA]</scope>
    <source>
        <strain evidence="1 2">DSM 23593</strain>
    </source>
</reference>
<dbReference type="Proteomes" id="UP000325218">
    <property type="component" value="Unassembled WGS sequence"/>
</dbReference>
<gene>
    <name evidence="1" type="ORF">FRY98_17530</name>
</gene>
<organism evidence="1 2">
    <name type="scientific">Paenibacillus faecis</name>
    <dbReference type="NCBI Taxonomy" id="862114"/>
    <lineage>
        <taxon>Bacteria</taxon>
        <taxon>Bacillati</taxon>
        <taxon>Bacillota</taxon>
        <taxon>Bacilli</taxon>
        <taxon>Bacillales</taxon>
        <taxon>Paenibacillaceae</taxon>
        <taxon>Paenibacillus</taxon>
    </lineage>
</organism>
<sequence length="150" mass="17177">MPTTLPQPYALRLEMIRAAGYSNQEAISLIENKDTATLVQNVDPEVNWGEFLDYAHQNREDIRAAIAQGYRFKFITAGGLQSFLRISFGLQAGEDYRFDGERFTEIGLSEPDFELLRHRVPEQHWTFVITKRDEGSGEVRFEIELASAAY</sequence>
<evidence type="ECO:0000313" key="2">
    <source>
        <dbReference type="Proteomes" id="UP000325218"/>
    </source>
</evidence>
<dbReference type="AlphaFoldDB" id="A0A5D0CRC0"/>
<proteinExistence type="predicted"/>
<dbReference type="EMBL" id="VSDO01000003">
    <property type="protein sequence ID" value="TYA12491.1"/>
    <property type="molecule type" value="Genomic_DNA"/>
</dbReference>
<dbReference type="RefSeq" id="WP_148454275.1">
    <property type="nucleotide sequence ID" value="NZ_VSDO01000003.1"/>
</dbReference>